<accession>A0A4Y7RXB7</accession>
<dbReference type="AlphaFoldDB" id="A0A4Y7RXB7"/>
<sequence length="353" mass="37642">MDCREALFIIAEQPDGALSGEDSNALAEHLACCSVCARELGLQKRLSETLRKIGRDEVPAPPDLCKNVMSRVRLERRSALARLPEAWRKAVLAAAAALLLLAGGSAGINAGLQLAGTWKTVVQAPPAIDNKGDPTVISDNHQPPRGDPAQPADTGKEPGANMEPGSGDKGAGRPNNPNGDPGEALPANTSGGQSAAIAVASLPEGTRALMSGGMKTNSTFLKVAVSNLAEARAKAVAFAAGEGAFTQVWPEQSGDKKIIVIWMSLPVDRAPELVTKLIDMGTVIDRTDESRDITFQYNEKAIQYNDLLSRLSSARDAEERRQLENQAATYKQQLDDWESEAGKRVITLWLESN</sequence>
<dbReference type="OrthoDB" id="1805316at2"/>
<keyword evidence="1" id="KW-0175">Coiled coil</keyword>
<dbReference type="RefSeq" id="WP_134211932.1">
    <property type="nucleotide sequence ID" value="NZ_QFFZ01000001.1"/>
</dbReference>
<name>A0A4Y7RXB7_9FIRM</name>
<gene>
    <name evidence="3" type="ORF">Pmgp_00014</name>
</gene>
<evidence type="ECO:0000313" key="3">
    <source>
        <dbReference type="EMBL" id="TEB13614.1"/>
    </source>
</evidence>
<dbReference type="InterPro" id="IPR041916">
    <property type="entry name" value="Anti_sigma_zinc_sf"/>
</dbReference>
<dbReference type="Proteomes" id="UP000297597">
    <property type="component" value="Unassembled WGS sequence"/>
</dbReference>
<organism evidence="3 4">
    <name type="scientific">Pelotomaculum propionicicum</name>
    <dbReference type="NCBI Taxonomy" id="258475"/>
    <lineage>
        <taxon>Bacteria</taxon>
        <taxon>Bacillati</taxon>
        <taxon>Bacillota</taxon>
        <taxon>Clostridia</taxon>
        <taxon>Eubacteriales</taxon>
        <taxon>Desulfotomaculaceae</taxon>
        <taxon>Pelotomaculum</taxon>
    </lineage>
</organism>
<reference evidence="3 4" key="1">
    <citation type="journal article" date="2018" name="Environ. Microbiol.">
        <title>Novel energy conservation strategies and behaviour of Pelotomaculum schinkii driving syntrophic propionate catabolism.</title>
        <authorList>
            <person name="Hidalgo-Ahumada C.A.P."/>
            <person name="Nobu M.K."/>
            <person name="Narihiro T."/>
            <person name="Tamaki H."/>
            <person name="Liu W.T."/>
            <person name="Kamagata Y."/>
            <person name="Stams A.J.M."/>
            <person name="Imachi H."/>
            <person name="Sousa D.Z."/>
        </authorList>
    </citation>
    <scope>NUCLEOTIDE SEQUENCE [LARGE SCALE GENOMIC DNA]</scope>
    <source>
        <strain evidence="3 4">MGP</strain>
    </source>
</reference>
<evidence type="ECO:0008006" key="5">
    <source>
        <dbReference type="Google" id="ProtNLM"/>
    </source>
</evidence>
<dbReference type="EMBL" id="QFFZ01000001">
    <property type="protein sequence ID" value="TEB13614.1"/>
    <property type="molecule type" value="Genomic_DNA"/>
</dbReference>
<dbReference type="Gene3D" id="1.10.10.1320">
    <property type="entry name" value="Anti-sigma factor, zinc-finger domain"/>
    <property type="match status" value="1"/>
</dbReference>
<comment type="caution">
    <text evidence="3">The sequence shown here is derived from an EMBL/GenBank/DDBJ whole genome shotgun (WGS) entry which is preliminary data.</text>
</comment>
<proteinExistence type="predicted"/>
<evidence type="ECO:0000313" key="4">
    <source>
        <dbReference type="Proteomes" id="UP000297597"/>
    </source>
</evidence>
<protein>
    <recommendedName>
        <fullName evidence="5">Zinc-finger domain-containing protein</fullName>
    </recommendedName>
</protein>
<keyword evidence="4" id="KW-1185">Reference proteome</keyword>
<evidence type="ECO:0000256" key="1">
    <source>
        <dbReference type="SAM" id="Coils"/>
    </source>
</evidence>
<feature type="coiled-coil region" evidence="1">
    <location>
        <begin position="313"/>
        <end position="340"/>
    </location>
</feature>
<feature type="region of interest" description="Disordered" evidence="2">
    <location>
        <begin position="125"/>
        <end position="192"/>
    </location>
</feature>
<evidence type="ECO:0000256" key="2">
    <source>
        <dbReference type="SAM" id="MobiDB-lite"/>
    </source>
</evidence>